<comment type="caution">
    <text evidence="3">The sequence shown here is derived from an EMBL/GenBank/DDBJ whole genome shotgun (WGS) entry which is preliminary data.</text>
</comment>
<dbReference type="InterPro" id="IPR051319">
    <property type="entry name" value="Oligoribo/pAp-PDE_c-di-AMP_PDE"/>
</dbReference>
<accession>A0A554LIZ7</accession>
<sequence>MKDNQTQIIKKITDILSRYSRFLLVVHQFPDGDTLASSLALFIALRSLKKEVVIVCCDDIPAPFLFLPQVSKIKKDFLQGDWDAVLILDCGDLRRTGFSQRLTNFARHKRKLINIDHHPKNDLHKVANINLFDDKRAAVAELVYEIINGLGVEIKKEIATCLLTAIFTDTGGFMHSNTSPATLELAALLLRRGARLRAITQNITGSKSLSALKLWGKTLERLAYNKKYNLVYSVILNDDLRECNATKSDVAGVINLINTVPDARLVILFFQHSEHEIKVSIRTEAQGVNLSRLAGIFGGGGHKKAAGFCVNGKIFCKKEKYTIETV</sequence>
<dbReference type="AlphaFoldDB" id="A0A554LIZ7"/>
<dbReference type="SUPFAM" id="SSF64182">
    <property type="entry name" value="DHH phosphoesterases"/>
    <property type="match status" value="1"/>
</dbReference>
<organism evidence="3 4">
    <name type="scientific">Candidatus Berkelbacteria bacterium Licking1014_7</name>
    <dbReference type="NCBI Taxonomy" id="2017147"/>
    <lineage>
        <taxon>Bacteria</taxon>
        <taxon>Candidatus Berkelbacteria</taxon>
    </lineage>
</organism>
<dbReference type="Gene3D" id="3.10.310.30">
    <property type="match status" value="1"/>
</dbReference>
<feature type="domain" description="DDH" evidence="1">
    <location>
        <begin position="23"/>
        <end position="166"/>
    </location>
</feature>
<protein>
    <recommendedName>
        <fullName evidence="5">Phosphoesterase RecJ domain-containing protein</fullName>
    </recommendedName>
</protein>
<dbReference type="Pfam" id="PF02272">
    <property type="entry name" value="DHHA1"/>
    <property type="match status" value="1"/>
</dbReference>
<dbReference type="Proteomes" id="UP000315689">
    <property type="component" value="Unassembled WGS sequence"/>
</dbReference>
<dbReference type="PANTHER" id="PTHR47618:SF1">
    <property type="entry name" value="BIFUNCTIONAL OLIGORIBONUCLEASE AND PAP PHOSPHATASE NRNA"/>
    <property type="match status" value="1"/>
</dbReference>
<feature type="domain" description="DHHA1" evidence="2">
    <location>
        <begin position="231"/>
        <end position="309"/>
    </location>
</feature>
<evidence type="ECO:0000259" key="1">
    <source>
        <dbReference type="Pfam" id="PF01368"/>
    </source>
</evidence>
<name>A0A554LIZ7_9BACT</name>
<evidence type="ECO:0008006" key="5">
    <source>
        <dbReference type="Google" id="ProtNLM"/>
    </source>
</evidence>
<evidence type="ECO:0000313" key="4">
    <source>
        <dbReference type="Proteomes" id="UP000315689"/>
    </source>
</evidence>
<proteinExistence type="predicted"/>
<reference evidence="3 4" key="1">
    <citation type="submission" date="2017-07" db="EMBL/GenBank/DDBJ databases">
        <title>Mechanisms for carbon and nitrogen cycling indicate functional differentiation within the Candidate Phyla Radiation.</title>
        <authorList>
            <person name="Danczak R.E."/>
            <person name="Johnston M.D."/>
            <person name="Kenah C."/>
            <person name="Slattery M."/>
            <person name="Wrighton K.C."/>
            <person name="Wilkins M.J."/>
        </authorList>
    </citation>
    <scope>NUCLEOTIDE SEQUENCE [LARGE SCALE GENOMIC DNA]</scope>
    <source>
        <strain evidence="3">Licking1014_7</strain>
    </source>
</reference>
<dbReference type="EMBL" id="VMGK01000013">
    <property type="protein sequence ID" value="TSC92808.1"/>
    <property type="molecule type" value="Genomic_DNA"/>
</dbReference>
<dbReference type="PANTHER" id="PTHR47618">
    <property type="entry name" value="BIFUNCTIONAL OLIGORIBONUCLEASE AND PAP PHOSPHATASE NRNA"/>
    <property type="match status" value="1"/>
</dbReference>
<dbReference type="GO" id="GO:0003676">
    <property type="term" value="F:nucleic acid binding"/>
    <property type="evidence" value="ECO:0007669"/>
    <property type="project" value="InterPro"/>
</dbReference>
<dbReference type="Pfam" id="PF01368">
    <property type="entry name" value="DHH"/>
    <property type="match status" value="1"/>
</dbReference>
<dbReference type="InterPro" id="IPR003156">
    <property type="entry name" value="DHHA1_dom"/>
</dbReference>
<evidence type="ECO:0000313" key="3">
    <source>
        <dbReference type="EMBL" id="TSC92808.1"/>
    </source>
</evidence>
<dbReference type="InterPro" id="IPR038763">
    <property type="entry name" value="DHH_sf"/>
</dbReference>
<dbReference type="Gene3D" id="3.90.1640.10">
    <property type="entry name" value="inorganic pyrophosphatase (n-terminal core)"/>
    <property type="match status" value="1"/>
</dbReference>
<gene>
    <name evidence="3" type="ORF">CEN89_438</name>
</gene>
<dbReference type="InterPro" id="IPR001667">
    <property type="entry name" value="DDH_dom"/>
</dbReference>
<evidence type="ECO:0000259" key="2">
    <source>
        <dbReference type="Pfam" id="PF02272"/>
    </source>
</evidence>